<dbReference type="OrthoDB" id="2288066at2759"/>
<sequence length="359" mass="40428">MSQSQPSSPLSPFKPLPSDMDIESQFNGTSGDSHSGQSSVGQRITASIEEVSIQLMELGERIASPAITSEEKEVACKAYQEKSQDLDMLVETRKKLISVKEKPQYTMYHALYIVPKELPLLQWTGNVVDQTKTVFTSIQKCLDKFEDIIISYGQDLDDNWHRLLPRTLSPERMPHQPWSYACNALLQKYSINDVERQANFTQELISMHMSRTKLVEKYTDQFYKACREADVKDDHVMAILFTNSLLPELCQQVKLAQLNLPAEQRCIVDQAASMARALYPQVILKKHNGQHLGYSEDKSQKPSTSYVIQRNDLHCCLHGQQVDKSACSSSVAGGNTPQPSSTTWASSVPANIKLCYKGY</sequence>
<accession>A0A8H7BIC0</accession>
<evidence type="ECO:0000256" key="1">
    <source>
        <dbReference type="SAM" id="MobiDB-lite"/>
    </source>
</evidence>
<reference evidence="2" key="1">
    <citation type="submission" date="2020-01" db="EMBL/GenBank/DDBJ databases">
        <title>Genome Sequencing of Three Apophysomyces-Like Fungal Strains Confirms a Novel Fungal Genus in the Mucoromycota with divergent Burkholderia-like Endosymbiotic Bacteria.</title>
        <authorList>
            <person name="Stajich J.E."/>
            <person name="Macias A.M."/>
            <person name="Carter-House D."/>
            <person name="Lovett B."/>
            <person name="Kasson L.R."/>
            <person name="Berry K."/>
            <person name="Grigoriev I."/>
            <person name="Chang Y."/>
            <person name="Spatafora J."/>
            <person name="Kasson M.T."/>
        </authorList>
    </citation>
    <scope>NUCLEOTIDE SEQUENCE</scope>
    <source>
        <strain evidence="2">NRRL A-21654</strain>
    </source>
</reference>
<dbReference type="AlphaFoldDB" id="A0A8H7BIC0"/>
<comment type="caution">
    <text evidence="2">The sequence shown here is derived from an EMBL/GenBank/DDBJ whole genome shotgun (WGS) entry which is preliminary data.</text>
</comment>
<organism evidence="2 3">
    <name type="scientific">Apophysomyces ossiformis</name>
    <dbReference type="NCBI Taxonomy" id="679940"/>
    <lineage>
        <taxon>Eukaryota</taxon>
        <taxon>Fungi</taxon>
        <taxon>Fungi incertae sedis</taxon>
        <taxon>Mucoromycota</taxon>
        <taxon>Mucoromycotina</taxon>
        <taxon>Mucoromycetes</taxon>
        <taxon>Mucorales</taxon>
        <taxon>Mucorineae</taxon>
        <taxon>Mucoraceae</taxon>
        <taxon>Apophysomyces</taxon>
    </lineage>
</organism>
<name>A0A8H7BIC0_9FUNG</name>
<feature type="non-terminal residue" evidence="2">
    <location>
        <position position="359"/>
    </location>
</feature>
<dbReference type="EMBL" id="JABAYA010000536">
    <property type="protein sequence ID" value="KAF7720570.1"/>
    <property type="molecule type" value="Genomic_DNA"/>
</dbReference>
<feature type="compositionally biased region" description="Polar residues" evidence="1">
    <location>
        <begin position="24"/>
        <end position="42"/>
    </location>
</feature>
<feature type="compositionally biased region" description="Low complexity" evidence="1">
    <location>
        <begin position="1"/>
        <end position="18"/>
    </location>
</feature>
<feature type="region of interest" description="Disordered" evidence="1">
    <location>
        <begin position="1"/>
        <end position="42"/>
    </location>
</feature>
<gene>
    <name evidence="2" type="ORF">EC973_007390</name>
</gene>
<dbReference type="Proteomes" id="UP000605846">
    <property type="component" value="Unassembled WGS sequence"/>
</dbReference>
<evidence type="ECO:0008006" key="4">
    <source>
        <dbReference type="Google" id="ProtNLM"/>
    </source>
</evidence>
<proteinExistence type="predicted"/>
<evidence type="ECO:0000313" key="3">
    <source>
        <dbReference type="Proteomes" id="UP000605846"/>
    </source>
</evidence>
<keyword evidence="3" id="KW-1185">Reference proteome</keyword>
<protein>
    <recommendedName>
        <fullName evidence="4">Retrotransposon gag domain-containing protein</fullName>
    </recommendedName>
</protein>
<evidence type="ECO:0000313" key="2">
    <source>
        <dbReference type="EMBL" id="KAF7720570.1"/>
    </source>
</evidence>